<reference evidence="16 17" key="1">
    <citation type="submission" date="2020-02" db="EMBL/GenBank/DDBJ databases">
        <authorList>
            <person name="Rodrigo-Torres L."/>
            <person name="Arahal R. D."/>
            <person name="Lucena T."/>
        </authorList>
    </citation>
    <scope>NUCLEOTIDE SEQUENCE [LARGE SCALE GENOMIC DNA]</scope>
    <source>
        <strain evidence="16 17">CECT 9734</strain>
    </source>
</reference>
<evidence type="ECO:0000256" key="1">
    <source>
        <dbReference type="ARBA" id="ARBA00001953"/>
    </source>
</evidence>
<keyword evidence="9" id="KW-0092">Biotin</keyword>
<evidence type="ECO:0000259" key="13">
    <source>
        <dbReference type="PROSITE" id="PS50968"/>
    </source>
</evidence>
<dbReference type="Proteomes" id="UP000481517">
    <property type="component" value="Unassembled WGS sequence"/>
</dbReference>
<dbReference type="InterPro" id="IPR001882">
    <property type="entry name" value="Biotin_BS"/>
</dbReference>
<comment type="catalytic activity">
    <reaction evidence="11">
        <text>N(6)-biotinyl-L-lysyl-[protein] + hydrogencarbonate + ATP = N(6)-carboxybiotinyl-L-lysyl-[protein] + ADP + phosphate + H(+)</text>
        <dbReference type="Rhea" id="RHEA:13501"/>
        <dbReference type="Rhea" id="RHEA-COMP:10505"/>
        <dbReference type="Rhea" id="RHEA-COMP:10506"/>
        <dbReference type="ChEBI" id="CHEBI:15378"/>
        <dbReference type="ChEBI" id="CHEBI:17544"/>
        <dbReference type="ChEBI" id="CHEBI:30616"/>
        <dbReference type="ChEBI" id="CHEBI:43474"/>
        <dbReference type="ChEBI" id="CHEBI:83144"/>
        <dbReference type="ChEBI" id="CHEBI:83145"/>
        <dbReference type="ChEBI" id="CHEBI:456216"/>
        <dbReference type="EC" id="6.3.4.14"/>
    </reaction>
</comment>
<evidence type="ECO:0000256" key="3">
    <source>
        <dbReference type="ARBA" id="ARBA00004956"/>
    </source>
</evidence>
<dbReference type="InterPro" id="IPR011764">
    <property type="entry name" value="Biotin_carboxylation_dom"/>
</dbReference>
<dbReference type="Pfam" id="PF00289">
    <property type="entry name" value="Biotin_carb_N"/>
    <property type="match status" value="1"/>
</dbReference>
<evidence type="ECO:0000256" key="4">
    <source>
        <dbReference type="ARBA" id="ARBA00011750"/>
    </source>
</evidence>
<comment type="pathway">
    <text evidence="3">Lipid metabolism; malonyl-CoA biosynthesis; malonyl-CoA from acetyl-CoA: step 1/1.</text>
</comment>
<dbReference type="PROSITE" id="PS50975">
    <property type="entry name" value="ATP_GRASP"/>
    <property type="match status" value="1"/>
</dbReference>
<evidence type="ECO:0000259" key="14">
    <source>
        <dbReference type="PROSITE" id="PS50975"/>
    </source>
</evidence>
<feature type="domain" description="Lipoyl-binding" evidence="13">
    <location>
        <begin position="580"/>
        <end position="651"/>
    </location>
</feature>
<dbReference type="PROSITE" id="PS50968">
    <property type="entry name" value="BIOTINYL_LIPOYL"/>
    <property type="match status" value="1"/>
</dbReference>
<name>A0A6S6WTD4_9GAMM</name>
<dbReference type="InterPro" id="IPR000089">
    <property type="entry name" value="Biotin_lipoyl"/>
</dbReference>
<dbReference type="InterPro" id="IPR011761">
    <property type="entry name" value="ATP-grasp"/>
</dbReference>
<dbReference type="InterPro" id="IPR011053">
    <property type="entry name" value="Single_hybrid_motif"/>
</dbReference>
<dbReference type="PROSITE" id="PS00188">
    <property type="entry name" value="BIOTIN"/>
    <property type="match status" value="1"/>
</dbReference>
<evidence type="ECO:0000256" key="7">
    <source>
        <dbReference type="ARBA" id="ARBA00022741"/>
    </source>
</evidence>
<dbReference type="InterPro" id="IPR050856">
    <property type="entry name" value="Biotin_carboxylase_complex"/>
</dbReference>
<dbReference type="RefSeq" id="WP_173919397.1">
    <property type="nucleotide sequence ID" value="NZ_CADCXY010000001.1"/>
</dbReference>
<accession>A0A6S6WTD4</accession>
<proteinExistence type="predicted"/>
<dbReference type="GO" id="GO:0004075">
    <property type="term" value="F:biotin carboxylase activity"/>
    <property type="evidence" value="ECO:0007669"/>
    <property type="project" value="UniProtKB-EC"/>
</dbReference>
<dbReference type="Pfam" id="PF02785">
    <property type="entry name" value="Biotin_carb_C"/>
    <property type="match status" value="1"/>
</dbReference>
<feature type="domain" description="ATP-grasp" evidence="14">
    <location>
        <begin position="120"/>
        <end position="317"/>
    </location>
</feature>
<comment type="subunit">
    <text evidence="4">Acetyl-CoA carboxylase is a heterohexamer of biotin carboxyl carrier protein, biotin carboxylase and the two subunits of carboxyl transferase in a 2:2 complex.</text>
</comment>
<dbReference type="Pfam" id="PF21139">
    <property type="entry name" value="BT_MCC_alpha"/>
    <property type="match status" value="1"/>
</dbReference>
<evidence type="ECO:0000256" key="2">
    <source>
        <dbReference type="ARBA" id="ARBA00003761"/>
    </source>
</evidence>
<dbReference type="PANTHER" id="PTHR18866:SF33">
    <property type="entry name" value="METHYLCROTONOYL-COA CARBOXYLASE SUBUNIT ALPHA, MITOCHONDRIAL-RELATED"/>
    <property type="match status" value="1"/>
</dbReference>
<dbReference type="Pfam" id="PF00364">
    <property type="entry name" value="Biotin_lipoyl"/>
    <property type="match status" value="1"/>
</dbReference>
<dbReference type="InterPro" id="IPR016185">
    <property type="entry name" value="PreATP-grasp_dom_sf"/>
</dbReference>
<keyword evidence="6" id="KW-0436">Ligase</keyword>
<dbReference type="PANTHER" id="PTHR18866">
    <property type="entry name" value="CARBOXYLASE:PYRUVATE/ACETYL-COA/PROPIONYL-COA CARBOXYLASE"/>
    <property type="match status" value="1"/>
</dbReference>
<dbReference type="InterPro" id="IPR005481">
    <property type="entry name" value="BC-like_N"/>
</dbReference>
<dbReference type="EMBL" id="CADCXY010000001">
    <property type="protein sequence ID" value="CAB0149780.1"/>
    <property type="molecule type" value="Genomic_DNA"/>
</dbReference>
<protein>
    <recommendedName>
        <fullName evidence="5">Biotin carboxylase</fullName>
    </recommendedName>
    <alternativeName>
        <fullName evidence="10">Acetyl-coenzyme A carboxylase biotin carboxylase subunit A</fullName>
    </alternativeName>
</protein>
<feature type="domain" description="Biotin carboxylation" evidence="15">
    <location>
        <begin position="1"/>
        <end position="447"/>
    </location>
</feature>
<dbReference type="AlphaFoldDB" id="A0A6S6WTD4"/>
<keyword evidence="8 12" id="KW-0067">ATP-binding</keyword>
<dbReference type="FunFam" id="3.40.50.20:FF:000010">
    <property type="entry name" value="Propionyl-CoA carboxylase subunit alpha"/>
    <property type="match status" value="1"/>
</dbReference>
<dbReference type="GO" id="GO:0005524">
    <property type="term" value="F:ATP binding"/>
    <property type="evidence" value="ECO:0007669"/>
    <property type="project" value="UniProtKB-UniRule"/>
</dbReference>
<dbReference type="SUPFAM" id="SSF52440">
    <property type="entry name" value="PreATP-grasp domain"/>
    <property type="match status" value="1"/>
</dbReference>
<dbReference type="SUPFAM" id="SSF51230">
    <property type="entry name" value="Single hybrid motif"/>
    <property type="match status" value="1"/>
</dbReference>
<keyword evidence="7 12" id="KW-0547">Nucleotide-binding</keyword>
<dbReference type="PROSITE" id="PS00867">
    <property type="entry name" value="CPSASE_2"/>
    <property type="match status" value="1"/>
</dbReference>
<sequence length="655" mass="71966">MINKLLIANRGEIACRIIRTARQLGVATVAVFSEADRNSQHVQMADESVFIGPAPSAESYLVIEKIIAAAQRTGADAIHPGYGFLSENEAFADACGAANIIFVGPPTSAIAAMGSKSAAKSIMSDAEVPLVPGYHGNEQGFEKLAAEAEKIGYPVLLKAAYGGGGKGMRVVEKASEFKQAFDSAKREAQASFGNDKMLIEKFITRPRHVEIQVFCDQHGNAVYLAERDCSVQRRHQKVIEEAPAPALSERTREAMGKAAIRAAQAIDYVGAGTVEFLLDTDNSFYFMEMNTRLQVEHPVTEMVTGQDLVAWQLIVASGQELPLSQDQIELSGHAFEARIYAEDPANDFLPSTGVLHHLKTPETSNVVRIDSGVVEGDEVSAFYDPMIAKLVVWGENRTIALRRLIRALDDYRIAGVRTNIDFLRSIARHPHFQRAELTTRFIEQHHDALFITPTDTDVETHAVLAALAENLYEQQHASGNVWQQARGFRMNQNSQFNLELTHGENDISVKLEQRNGAWYSNFDDSAWLASLDGDQLRVSRDGHQFSLYVMPTEHDITVFSEHHSSRFARQLVADTLDQSAGEGSMTAPMNGTIVEVLVTQDDVVEADQALVIMEAMKMEYTIRAAYAGTVDSVYFAAGDLVSDGAELLSIRAAEE</sequence>
<dbReference type="InterPro" id="IPR011054">
    <property type="entry name" value="Rudment_hybrid_motif"/>
</dbReference>
<evidence type="ECO:0000256" key="9">
    <source>
        <dbReference type="ARBA" id="ARBA00023267"/>
    </source>
</evidence>
<dbReference type="CDD" id="cd06850">
    <property type="entry name" value="biotinyl_domain"/>
    <property type="match status" value="1"/>
</dbReference>
<evidence type="ECO:0000256" key="8">
    <source>
        <dbReference type="ARBA" id="ARBA00022840"/>
    </source>
</evidence>
<evidence type="ECO:0000259" key="15">
    <source>
        <dbReference type="PROSITE" id="PS50979"/>
    </source>
</evidence>
<organism evidence="16 17">
    <name type="scientific">Pseudidiomarina piscicola</name>
    <dbReference type="NCBI Taxonomy" id="2614830"/>
    <lineage>
        <taxon>Bacteria</taxon>
        <taxon>Pseudomonadati</taxon>
        <taxon>Pseudomonadota</taxon>
        <taxon>Gammaproteobacteria</taxon>
        <taxon>Alteromonadales</taxon>
        <taxon>Idiomarinaceae</taxon>
        <taxon>Pseudidiomarina</taxon>
    </lineage>
</organism>
<dbReference type="Pfam" id="PF02786">
    <property type="entry name" value="CPSase_L_D2"/>
    <property type="match status" value="1"/>
</dbReference>
<dbReference type="FunFam" id="3.30.1490.20:FF:000003">
    <property type="entry name" value="acetyl-CoA carboxylase isoform X1"/>
    <property type="match status" value="1"/>
</dbReference>
<dbReference type="InterPro" id="IPR005479">
    <property type="entry name" value="CPAse_ATP-bd"/>
</dbReference>
<comment type="cofactor">
    <cofactor evidence="1">
        <name>biotin</name>
        <dbReference type="ChEBI" id="CHEBI:57586"/>
    </cofactor>
</comment>
<evidence type="ECO:0000313" key="17">
    <source>
        <dbReference type="Proteomes" id="UP000481517"/>
    </source>
</evidence>
<dbReference type="InterPro" id="IPR005482">
    <property type="entry name" value="Biotin_COase_C"/>
</dbReference>
<comment type="function">
    <text evidence="2">This protein is a component of the acetyl coenzyme A carboxylase complex; first, biotin carboxylase catalyzes the carboxylation of the carrier protein and then the transcarboxylase transfers the carboxyl group to form malonyl-CoA.</text>
</comment>
<dbReference type="PROSITE" id="PS00866">
    <property type="entry name" value="CPSASE_1"/>
    <property type="match status" value="1"/>
</dbReference>
<dbReference type="SUPFAM" id="SSF51246">
    <property type="entry name" value="Rudiment single hybrid motif"/>
    <property type="match status" value="1"/>
</dbReference>
<dbReference type="PROSITE" id="PS50979">
    <property type="entry name" value="BC"/>
    <property type="match status" value="1"/>
</dbReference>
<dbReference type="Gene3D" id="3.30.700.40">
    <property type="match status" value="1"/>
</dbReference>
<dbReference type="Gene3D" id="2.40.50.100">
    <property type="match status" value="1"/>
</dbReference>
<evidence type="ECO:0000256" key="6">
    <source>
        <dbReference type="ARBA" id="ARBA00022598"/>
    </source>
</evidence>
<keyword evidence="17" id="KW-1185">Reference proteome</keyword>
<dbReference type="Gene3D" id="3.30.470.20">
    <property type="entry name" value="ATP-grasp fold, B domain"/>
    <property type="match status" value="1"/>
</dbReference>
<evidence type="ECO:0000256" key="11">
    <source>
        <dbReference type="ARBA" id="ARBA00048600"/>
    </source>
</evidence>
<dbReference type="GO" id="GO:0046872">
    <property type="term" value="F:metal ion binding"/>
    <property type="evidence" value="ECO:0007669"/>
    <property type="project" value="InterPro"/>
</dbReference>
<evidence type="ECO:0000256" key="10">
    <source>
        <dbReference type="ARBA" id="ARBA00033786"/>
    </source>
</evidence>
<dbReference type="SMART" id="SM00878">
    <property type="entry name" value="Biotin_carb_C"/>
    <property type="match status" value="1"/>
</dbReference>
<evidence type="ECO:0000313" key="16">
    <source>
        <dbReference type="EMBL" id="CAB0149780.1"/>
    </source>
</evidence>
<gene>
    <name evidence="16" type="primary">accA1</name>
    <name evidence="16" type="ORF">PSI9734_00360</name>
</gene>
<dbReference type="NCBIfam" id="NF006367">
    <property type="entry name" value="PRK08591.1"/>
    <property type="match status" value="1"/>
</dbReference>
<evidence type="ECO:0000256" key="5">
    <source>
        <dbReference type="ARBA" id="ARBA00017242"/>
    </source>
</evidence>
<dbReference type="FunFam" id="3.30.470.20:FF:000028">
    <property type="entry name" value="Methylcrotonoyl-CoA carboxylase subunit alpha, mitochondrial"/>
    <property type="match status" value="1"/>
</dbReference>
<dbReference type="InterPro" id="IPR048429">
    <property type="entry name" value="MCC_alpha_BT"/>
</dbReference>
<dbReference type="SUPFAM" id="SSF56059">
    <property type="entry name" value="Glutathione synthetase ATP-binding domain-like"/>
    <property type="match status" value="1"/>
</dbReference>
<evidence type="ECO:0000256" key="12">
    <source>
        <dbReference type="PROSITE-ProRule" id="PRU00409"/>
    </source>
</evidence>